<dbReference type="Proteomes" id="UP000076632">
    <property type="component" value="Unassembled WGS sequence"/>
</dbReference>
<gene>
    <name evidence="1" type="ORF">L228DRAFT_12150</name>
</gene>
<evidence type="ECO:0000313" key="1">
    <source>
        <dbReference type="EMBL" id="KZF26419.1"/>
    </source>
</evidence>
<dbReference type="EMBL" id="KV407454">
    <property type="protein sequence ID" value="KZF26419.1"/>
    <property type="molecule type" value="Genomic_DNA"/>
</dbReference>
<evidence type="ECO:0000313" key="2">
    <source>
        <dbReference type="Proteomes" id="UP000076632"/>
    </source>
</evidence>
<reference evidence="1 2" key="1">
    <citation type="journal article" date="2016" name="Fungal Biol.">
        <title>The genome of Xylona heveae provides a window into fungal endophytism.</title>
        <authorList>
            <person name="Gazis R."/>
            <person name="Kuo A."/>
            <person name="Riley R."/>
            <person name="LaButti K."/>
            <person name="Lipzen A."/>
            <person name="Lin J."/>
            <person name="Amirebrahimi M."/>
            <person name="Hesse C.N."/>
            <person name="Spatafora J.W."/>
            <person name="Henrissat B."/>
            <person name="Hainaut M."/>
            <person name="Grigoriev I.V."/>
            <person name="Hibbett D.S."/>
        </authorList>
    </citation>
    <scope>NUCLEOTIDE SEQUENCE [LARGE SCALE GENOMIC DNA]</scope>
    <source>
        <strain evidence="1 2">TC161</strain>
    </source>
</reference>
<dbReference type="GeneID" id="28894134"/>
<accession>A0A165JMB7</accession>
<dbReference type="AlphaFoldDB" id="A0A165JMB7"/>
<organism evidence="1 2">
    <name type="scientific">Xylona heveae (strain CBS 132557 / TC161)</name>
    <dbReference type="NCBI Taxonomy" id="1328760"/>
    <lineage>
        <taxon>Eukaryota</taxon>
        <taxon>Fungi</taxon>
        <taxon>Dikarya</taxon>
        <taxon>Ascomycota</taxon>
        <taxon>Pezizomycotina</taxon>
        <taxon>Xylonomycetes</taxon>
        <taxon>Xylonales</taxon>
        <taxon>Xylonaceae</taxon>
        <taxon>Xylona</taxon>
    </lineage>
</organism>
<keyword evidence="2" id="KW-1185">Reference proteome</keyword>
<dbReference type="InParanoid" id="A0A165JMB7"/>
<protein>
    <submittedName>
        <fullName evidence="1">Uncharacterized protein</fullName>
    </submittedName>
</protein>
<name>A0A165JMB7_XYLHT</name>
<sequence length="244" mass="27081">MDMPSSFPTTGNSTSTVTDLTKVQLHLPDLNSFDRERSLPAAKTVETWIINNISRSLRPLFAQCQCRQCLPKRRTKFPSQWKGGPSGLLLGIIFKLPKVSSCFFEVPYDTSMTSFPTWLYPAEMFGRSGNDIRPPSRGSHYYSRFAHRCPDQAKPSKSALCDSISATDHAASKDLFMSPYRASVDPIFGRPSSLLRGWILASFLPPYLSSLSQLWSTAEAITTDIHALVGITIWGSPAVEASRL</sequence>
<dbReference type="RefSeq" id="XP_018191974.1">
    <property type="nucleotide sequence ID" value="XM_018328997.1"/>
</dbReference>
<proteinExistence type="predicted"/>